<dbReference type="InterPro" id="IPR023606">
    <property type="entry name" value="CoA-Trfase_III_dom_1_sf"/>
</dbReference>
<dbReference type="Gene3D" id="3.30.1540.10">
    <property type="entry name" value="formyl-coa transferase, domain 3"/>
    <property type="match status" value="1"/>
</dbReference>
<dbReference type="GO" id="GO:0003824">
    <property type="term" value="F:catalytic activity"/>
    <property type="evidence" value="ECO:0007669"/>
    <property type="project" value="InterPro"/>
</dbReference>
<proteinExistence type="predicted"/>
<protein>
    <submittedName>
        <fullName evidence="3">Unannotated protein</fullName>
    </submittedName>
</protein>
<dbReference type="Gene3D" id="3.40.50.10540">
    <property type="entry name" value="Crotonobetainyl-coa:carnitine coa-transferase, domain 1"/>
    <property type="match status" value="1"/>
</dbReference>
<dbReference type="EMBL" id="CAFABA010000002">
    <property type="protein sequence ID" value="CAB4812422.1"/>
    <property type="molecule type" value="Genomic_DNA"/>
</dbReference>
<dbReference type="PANTHER" id="PTHR48228:SF5">
    <property type="entry name" value="ALPHA-METHYLACYL-COA RACEMASE"/>
    <property type="match status" value="1"/>
</dbReference>
<dbReference type="InterPro" id="IPR003673">
    <property type="entry name" value="CoA-Trfase_fam_III"/>
</dbReference>
<dbReference type="AlphaFoldDB" id="A0A6J7H0V3"/>
<reference evidence="3" key="1">
    <citation type="submission" date="2020-05" db="EMBL/GenBank/DDBJ databases">
        <authorList>
            <person name="Chiriac C."/>
            <person name="Salcher M."/>
            <person name="Ghai R."/>
            <person name="Kavagutti S V."/>
        </authorList>
    </citation>
    <scope>NUCLEOTIDE SEQUENCE</scope>
</reference>
<evidence type="ECO:0000313" key="2">
    <source>
        <dbReference type="EMBL" id="CAB4812422.1"/>
    </source>
</evidence>
<gene>
    <name evidence="1" type="ORF">UFOPK2754_00404</name>
    <name evidence="2" type="ORF">UFOPK3139_00079</name>
    <name evidence="3" type="ORF">UFOPK3543_01382</name>
</gene>
<sequence length="381" mass="40840">MAFLAGVRIVDFSRHGPGARASRIFADYGAEVVRIGRPRHRMAGEIDTPTNAYGGGRGMHGVAIDLQNDEGRALALRVAGTADVVIEAFRPGVAARLGVGYDAVRAVNPGVIYCSVTGYGQHGPRAAWVGHDLNFEAVTGLLDRTQRRHDDGPPVLGATVADGAGGGMHAVIAVLAALLGRERTGEGCHLDVATTDGVLWLMAVQLEQHLDTGLDDGPVRLLSGDFACYRTYACRDGKWLSIGALEYRFWRALCNAIDLPHLVDEHEIDARQPALIEALERKFRERDRDEWVRALASLDTCVAPVLSVAEVVCDPHLEQRGLIEDRTLGSLLAGSNRGDVVVSLDVLGELGIPDDERDRLVRVGVLDAAADGVDAQPRSAS</sequence>
<accession>A0A6J7H0V3</accession>
<dbReference type="Pfam" id="PF02515">
    <property type="entry name" value="CoA_transf_3"/>
    <property type="match status" value="1"/>
</dbReference>
<dbReference type="PANTHER" id="PTHR48228">
    <property type="entry name" value="SUCCINYL-COA--D-CITRAMALATE COA-TRANSFERASE"/>
    <property type="match status" value="1"/>
</dbReference>
<organism evidence="3">
    <name type="scientific">freshwater metagenome</name>
    <dbReference type="NCBI Taxonomy" id="449393"/>
    <lineage>
        <taxon>unclassified sequences</taxon>
        <taxon>metagenomes</taxon>
        <taxon>ecological metagenomes</taxon>
    </lineage>
</organism>
<name>A0A6J7H0V3_9ZZZZ</name>
<dbReference type="EMBL" id="CAFBMH010000044">
    <property type="protein sequence ID" value="CAB4909349.1"/>
    <property type="molecule type" value="Genomic_DNA"/>
</dbReference>
<dbReference type="SUPFAM" id="SSF89796">
    <property type="entry name" value="CoA-transferase family III (CaiB/BaiF)"/>
    <property type="match status" value="1"/>
</dbReference>
<dbReference type="InterPro" id="IPR050509">
    <property type="entry name" value="CoA-transferase_III"/>
</dbReference>
<evidence type="ECO:0000313" key="1">
    <source>
        <dbReference type="EMBL" id="CAB4729921.1"/>
    </source>
</evidence>
<dbReference type="EMBL" id="CAEZYR010000009">
    <property type="protein sequence ID" value="CAB4729921.1"/>
    <property type="molecule type" value="Genomic_DNA"/>
</dbReference>
<dbReference type="InterPro" id="IPR044855">
    <property type="entry name" value="CoA-Trfase_III_dom3_sf"/>
</dbReference>
<evidence type="ECO:0000313" key="3">
    <source>
        <dbReference type="EMBL" id="CAB4909349.1"/>
    </source>
</evidence>